<protein>
    <recommendedName>
        <fullName evidence="3">Alpha/beta hydrolase fold-3 domain-containing protein</fullName>
    </recommendedName>
</protein>
<dbReference type="InterPro" id="IPR019826">
    <property type="entry name" value="Carboxylesterase_B_AS"/>
</dbReference>
<dbReference type="PROSITE" id="PS01173">
    <property type="entry name" value="LIPASE_GDXG_HIS"/>
    <property type="match status" value="1"/>
</dbReference>
<organism evidence="4">
    <name type="scientific">marine metagenome</name>
    <dbReference type="NCBI Taxonomy" id="408172"/>
    <lineage>
        <taxon>unclassified sequences</taxon>
        <taxon>metagenomes</taxon>
        <taxon>ecological metagenomes</taxon>
    </lineage>
</organism>
<dbReference type="InterPro" id="IPR002168">
    <property type="entry name" value="Lipase_GDXG_HIS_AS"/>
</dbReference>
<dbReference type="SUPFAM" id="SSF53474">
    <property type="entry name" value="alpha/beta-Hydrolases"/>
    <property type="match status" value="1"/>
</dbReference>
<evidence type="ECO:0000313" key="4">
    <source>
        <dbReference type="EMBL" id="SVA08469.1"/>
    </source>
</evidence>
<evidence type="ECO:0000259" key="3">
    <source>
        <dbReference type="Pfam" id="PF07859"/>
    </source>
</evidence>
<proteinExistence type="inferred from homology"/>
<evidence type="ECO:0000256" key="1">
    <source>
        <dbReference type="ARBA" id="ARBA00010515"/>
    </source>
</evidence>
<name>A0A381SYE3_9ZZZZ</name>
<dbReference type="EMBL" id="UINC01003692">
    <property type="protein sequence ID" value="SVA08469.1"/>
    <property type="molecule type" value="Genomic_DNA"/>
</dbReference>
<evidence type="ECO:0000256" key="2">
    <source>
        <dbReference type="ARBA" id="ARBA00022801"/>
    </source>
</evidence>
<dbReference type="AlphaFoldDB" id="A0A381SYE3"/>
<comment type="similarity">
    <text evidence="1">Belongs to the 'GDXG' lipolytic enzyme family.</text>
</comment>
<reference evidence="4" key="1">
    <citation type="submission" date="2018-05" db="EMBL/GenBank/DDBJ databases">
        <authorList>
            <person name="Lanie J.A."/>
            <person name="Ng W.-L."/>
            <person name="Kazmierczak K.M."/>
            <person name="Andrzejewski T.M."/>
            <person name="Davidsen T.M."/>
            <person name="Wayne K.J."/>
            <person name="Tettelin H."/>
            <person name="Glass J.I."/>
            <person name="Rusch D."/>
            <person name="Podicherti R."/>
            <person name="Tsui H.-C.T."/>
            <person name="Winkler M.E."/>
        </authorList>
    </citation>
    <scope>NUCLEOTIDE SEQUENCE</scope>
</reference>
<dbReference type="Gene3D" id="3.40.50.1820">
    <property type="entry name" value="alpha/beta hydrolase"/>
    <property type="match status" value="1"/>
</dbReference>
<dbReference type="InterPro" id="IPR013094">
    <property type="entry name" value="AB_hydrolase_3"/>
</dbReference>
<dbReference type="GO" id="GO:0016787">
    <property type="term" value="F:hydrolase activity"/>
    <property type="evidence" value="ECO:0007669"/>
    <property type="project" value="UniProtKB-KW"/>
</dbReference>
<dbReference type="PROSITE" id="PS00122">
    <property type="entry name" value="CARBOXYLESTERASE_B_1"/>
    <property type="match status" value="1"/>
</dbReference>
<sequence length="310" mass="33516">MRVMPLHPEYETLLKQMAEVGGPDLSDMPVDQGREMYRMMQPENPALAVGSVHDRKIPGPASDIPIRIYTPNGDGPFPIVLMFHGGGWVIGDLVTADAQSREVCRGTEAIVISVDYRLAPEHKFPAAADDCFAALKWAHANGEDFGGDSNRLAVAGDSAGGNLSAVVAQMAKESGPDLRFQLLVYPATDGSRFDTESYISNAEGYMLTLDSMRWFWDLYADAGQRLDPRASPLLASDLSGLPPALVMTAEYDPLRDEGEAYGARLAEAGVAVETIRFDGFIHGFFAQTQTVSATRPAMQKACDALKSALN</sequence>
<dbReference type="InterPro" id="IPR050300">
    <property type="entry name" value="GDXG_lipolytic_enzyme"/>
</dbReference>
<gene>
    <name evidence="4" type="ORF">METZ01_LOCUS61323</name>
</gene>
<dbReference type="Pfam" id="PF07859">
    <property type="entry name" value="Abhydrolase_3"/>
    <property type="match status" value="1"/>
</dbReference>
<accession>A0A381SYE3</accession>
<keyword evidence="2" id="KW-0378">Hydrolase</keyword>
<dbReference type="PANTHER" id="PTHR48081:SF8">
    <property type="entry name" value="ALPHA_BETA HYDROLASE FOLD-3 DOMAIN-CONTAINING PROTEIN-RELATED"/>
    <property type="match status" value="1"/>
</dbReference>
<dbReference type="PANTHER" id="PTHR48081">
    <property type="entry name" value="AB HYDROLASE SUPERFAMILY PROTEIN C4A8.06C"/>
    <property type="match status" value="1"/>
</dbReference>
<dbReference type="FunFam" id="3.40.50.1820:FF:000089">
    <property type="entry name" value="Alpha/beta hydrolase"/>
    <property type="match status" value="1"/>
</dbReference>
<feature type="domain" description="Alpha/beta hydrolase fold-3" evidence="3">
    <location>
        <begin position="80"/>
        <end position="285"/>
    </location>
</feature>
<dbReference type="InterPro" id="IPR029058">
    <property type="entry name" value="AB_hydrolase_fold"/>
</dbReference>